<dbReference type="InterPro" id="IPR036637">
    <property type="entry name" value="Phosphohistidine_dom_sf"/>
</dbReference>
<dbReference type="InterPro" id="IPR002192">
    <property type="entry name" value="PPDK_AMP/ATP-bd"/>
</dbReference>
<dbReference type="InterPro" id="IPR013815">
    <property type="entry name" value="ATP_grasp_subdomain_1"/>
</dbReference>
<evidence type="ECO:0000313" key="4">
    <source>
        <dbReference type="Proteomes" id="UP000178999"/>
    </source>
</evidence>
<dbReference type="Pfam" id="PF00391">
    <property type="entry name" value="PEP-utilizers"/>
    <property type="match status" value="1"/>
</dbReference>
<dbReference type="GO" id="GO:0005524">
    <property type="term" value="F:ATP binding"/>
    <property type="evidence" value="ECO:0007669"/>
    <property type="project" value="InterPro"/>
</dbReference>
<dbReference type="SUPFAM" id="SSF52009">
    <property type="entry name" value="Phosphohistidine domain"/>
    <property type="match status" value="1"/>
</dbReference>
<dbReference type="Gene3D" id="3.30.470.20">
    <property type="entry name" value="ATP-grasp fold, B domain"/>
    <property type="match status" value="1"/>
</dbReference>
<evidence type="ECO:0000259" key="2">
    <source>
        <dbReference type="Pfam" id="PF01326"/>
    </source>
</evidence>
<evidence type="ECO:0000313" key="3">
    <source>
        <dbReference type="EMBL" id="OGM78715.1"/>
    </source>
</evidence>
<dbReference type="Pfam" id="PF01326">
    <property type="entry name" value="PPDK_N"/>
    <property type="match status" value="2"/>
</dbReference>
<name>A0A1F8CT13_9BACT</name>
<dbReference type="EMBL" id="MGHY01000030">
    <property type="protein sequence ID" value="OGM78715.1"/>
    <property type="molecule type" value="Genomic_DNA"/>
</dbReference>
<dbReference type="Gene3D" id="3.50.30.10">
    <property type="entry name" value="Phosphohistidine domain"/>
    <property type="match status" value="1"/>
</dbReference>
<feature type="domain" description="Pyruvate phosphate dikinase AMP/ATP-binding" evidence="2">
    <location>
        <begin position="60"/>
        <end position="208"/>
    </location>
</feature>
<organism evidence="3 4">
    <name type="scientific">Candidatus Woesebacteria bacterium RIFOXYB1_FULL_38_16</name>
    <dbReference type="NCBI Taxonomy" id="1802538"/>
    <lineage>
        <taxon>Bacteria</taxon>
        <taxon>Candidatus Woeseibacteriota</taxon>
    </lineage>
</organism>
<comment type="caution">
    <text evidence="3">The sequence shown here is derived from an EMBL/GenBank/DDBJ whole genome shotgun (WGS) entry which is preliminary data.</text>
</comment>
<dbReference type="STRING" id="1802538.A2382_04070"/>
<dbReference type="Proteomes" id="UP000178999">
    <property type="component" value="Unassembled WGS sequence"/>
</dbReference>
<dbReference type="InterPro" id="IPR051549">
    <property type="entry name" value="PEP_Utilizing_Enz"/>
</dbReference>
<protein>
    <recommendedName>
        <fullName evidence="5">Pyruvate phosphate dikinase AMP/ATP-binding domain-containing protein</fullName>
    </recommendedName>
</protein>
<feature type="domain" description="PEP-utilising enzyme mobile" evidence="1">
    <location>
        <begin position="785"/>
        <end position="846"/>
    </location>
</feature>
<evidence type="ECO:0000259" key="1">
    <source>
        <dbReference type="Pfam" id="PF00391"/>
    </source>
</evidence>
<dbReference type="PANTHER" id="PTHR43615">
    <property type="entry name" value="PHOSPHOENOLPYRUVATE SYNTHASE-RELATED"/>
    <property type="match status" value="1"/>
</dbReference>
<dbReference type="InterPro" id="IPR008279">
    <property type="entry name" value="PEP-util_enz_mobile_dom"/>
</dbReference>
<dbReference type="PANTHER" id="PTHR43615:SF1">
    <property type="entry name" value="PPDK_N DOMAIN-CONTAINING PROTEIN"/>
    <property type="match status" value="1"/>
</dbReference>
<sequence>MKERNETQKSEEVLVPLETLSINEANLVGGKNINLAILTQNGLPVPKGFAVKSTVHDEYIKTGRIAPSLVDHIIMIKEALGGQIAIRSSANIEDNMSLSMSGVFSTFYVRNGFSHLEIEAAVKGIYDQSHSPEVVSYLTQHGISINEIKMGLVIQELIEPNQAGVLYTRVNRSEDEFLLQYTDGFGDRMVNGETLGSSLIFDIQTGQIKSSANFESIPISQETLLALVNCGKQIRGIYGFPQDVEFAIRDAEVFVLQTRPMTSEVRDIELKETASQTLKKTKEQIQKIIDSEKALLGTPYCILTDSNFSELMPQPKEMDIGVFAYIFSGRNGIPGGIQIGRENMGYSMAGESTGYMFYIGGRPYTSEAMSSANFYIGFPDSSEEYYQGLVTEYVTKMQANPELAQYAGMSVYLQDPTQKDLEVRFGEKAVEYYQIYLDFKERMSRYADVFKHEYLDKKLPISLEFINIQKEVELSELSNPEIVYYIINIFEHLRTESCVDFVTSARLGFYYSQKMKNDLLRFMDGDTKKAEEAFARLSQGLSGSMTTDVNIELTNAESDEEALKMASNLVGHYSLGEMLEIRHPRYSTSRQGLVNYVQGIRESNYAESFEKQKAYREAFEKELLDQVPPEERIEFIHTMKSAQTYMALRETVKYFFGKEYALARNGLELLEERLELPKGSIYSLYPDELYELVENPQSYLHIIKSRQQAFENYAHLRMPHVIRDIDIENISLNTEEGYEFSELEGTFLAEGDTFDGVVLNIDEFETQEELLQKFSELSQQNQGKIVLCATQMNLSHDPFIMKAKGLILENAGIVSHGAQRARELGRGAIGGIQTRYLKTGQKINFDPSNRKIKKLDK</sequence>
<gene>
    <name evidence="3" type="ORF">A2382_04070</name>
</gene>
<dbReference type="Gene3D" id="3.30.1490.20">
    <property type="entry name" value="ATP-grasp fold, A domain"/>
    <property type="match status" value="1"/>
</dbReference>
<proteinExistence type="predicted"/>
<dbReference type="GO" id="GO:0016301">
    <property type="term" value="F:kinase activity"/>
    <property type="evidence" value="ECO:0007669"/>
    <property type="project" value="InterPro"/>
</dbReference>
<reference evidence="3 4" key="1">
    <citation type="journal article" date="2016" name="Nat. Commun.">
        <title>Thousands of microbial genomes shed light on interconnected biogeochemical processes in an aquifer system.</title>
        <authorList>
            <person name="Anantharaman K."/>
            <person name="Brown C.T."/>
            <person name="Hug L.A."/>
            <person name="Sharon I."/>
            <person name="Castelle C.J."/>
            <person name="Probst A.J."/>
            <person name="Thomas B.C."/>
            <person name="Singh A."/>
            <person name="Wilkins M.J."/>
            <person name="Karaoz U."/>
            <person name="Brodie E.L."/>
            <person name="Williams K.H."/>
            <person name="Hubbard S.S."/>
            <person name="Banfield J.F."/>
        </authorList>
    </citation>
    <scope>NUCLEOTIDE SEQUENCE [LARGE SCALE GENOMIC DNA]</scope>
</reference>
<dbReference type="AlphaFoldDB" id="A0A1F8CT13"/>
<accession>A0A1F8CT13</accession>
<evidence type="ECO:0008006" key="5">
    <source>
        <dbReference type="Google" id="ProtNLM"/>
    </source>
</evidence>
<dbReference type="SUPFAM" id="SSF56059">
    <property type="entry name" value="Glutathione synthetase ATP-binding domain-like"/>
    <property type="match status" value="1"/>
</dbReference>
<feature type="domain" description="Pyruvate phosphate dikinase AMP/ATP-binding" evidence="2">
    <location>
        <begin position="216"/>
        <end position="271"/>
    </location>
</feature>